<dbReference type="Pfam" id="PF00149">
    <property type="entry name" value="Metallophos"/>
    <property type="match status" value="1"/>
</dbReference>
<dbReference type="Pfam" id="PF16891">
    <property type="entry name" value="STPPase_N"/>
    <property type="match status" value="1"/>
</dbReference>
<proteinExistence type="inferred from homology"/>
<dbReference type="InterPro" id="IPR006186">
    <property type="entry name" value="Ser/Thr-sp_prot-phosphatase"/>
</dbReference>
<dbReference type="FunFam" id="3.60.21.10:FF:000026">
    <property type="entry name" value="Serine/threonine-protein phosphatase"/>
    <property type="match status" value="1"/>
</dbReference>
<dbReference type="GO" id="GO:0031272">
    <property type="term" value="P:regulation of pseudopodium assembly"/>
    <property type="evidence" value="ECO:0007669"/>
    <property type="project" value="UniProtKB-ARBA"/>
</dbReference>
<dbReference type="SMART" id="SM00156">
    <property type="entry name" value="PP2Ac"/>
    <property type="match status" value="1"/>
</dbReference>
<evidence type="ECO:0000256" key="9">
    <source>
        <dbReference type="ARBA" id="ARBA00048336"/>
    </source>
</evidence>
<dbReference type="PANTHER" id="PTHR11668">
    <property type="entry name" value="SERINE/THREONINE PROTEIN PHOSPHATASE"/>
    <property type="match status" value="1"/>
</dbReference>
<dbReference type="OrthoDB" id="1930084at2759"/>
<evidence type="ECO:0000256" key="6">
    <source>
        <dbReference type="ARBA" id="ARBA00023211"/>
    </source>
</evidence>
<reference evidence="13" key="2">
    <citation type="submission" date="2014-03" db="EMBL/GenBank/DDBJ databases">
        <title>The whipworm genome and dual-species transcriptomics of an intimate host-pathogen interaction.</title>
        <authorList>
            <person name="Foth B.J."/>
            <person name="Tsai I.J."/>
            <person name="Reid A.J."/>
            <person name="Bancroft A.J."/>
            <person name="Nichol S."/>
            <person name="Tracey A."/>
            <person name="Holroyd N."/>
            <person name="Cotton J.A."/>
            <person name="Stanley E.J."/>
            <person name="Zarowiecki M."/>
            <person name="Liu J.Z."/>
            <person name="Huckvale T."/>
            <person name="Cooper P.J."/>
            <person name="Grencis R.K."/>
            <person name="Berriman M."/>
        </authorList>
    </citation>
    <scope>NUCLEOTIDE SEQUENCE [LARGE SCALE GENOMIC DNA]</scope>
</reference>
<protein>
    <recommendedName>
        <fullName evidence="11">Serine/threonine-protein phosphatase</fullName>
        <ecNumber evidence="11">3.1.3.16</ecNumber>
    </recommendedName>
</protein>
<evidence type="ECO:0000256" key="4">
    <source>
        <dbReference type="ARBA" id="ARBA00022801"/>
    </source>
</evidence>
<keyword evidence="4 11" id="KW-0378">Hydrolase</keyword>
<dbReference type="GO" id="GO:0018991">
    <property type="term" value="P:egg-laying behavior"/>
    <property type="evidence" value="ECO:0007669"/>
    <property type="project" value="UniProtKB-ARBA"/>
</dbReference>
<evidence type="ECO:0000256" key="11">
    <source>
        <dbReference type="RuleBase" id="RU004273"/>
    </source>
</evidence>
<comment type="similarity">
    <text evidence="2 11">Belongs to the PPP phosphatase family.</text>
</comment>
<dbReference type="InterPro" id="IPR029052">
    <property type="entry name" value="Metallo-depent_PP-like"/>
</dbReference>
<reference evidence="13" key="1">
    <citation type="submission" date="2014-01" db="EMBL/GenBank/DDBJ databases">
        <authorList>
            <person name="Aslett M."/>
        </authorList>
    </citation>
    <scope>NUCLEOTIDE SEQUENCE</scope>
</reference>
<evidence type="ECO:0000256" key="10">
    <source>
        <dbReference type="ARBA" id="ARBA00054219"/>
    </source>
</evidence>
<evidence type="ECO:0000313" key="13">
    <source>
        <dbReference type="EMBL" id="CDW59863.1"/>
    </source>
</evidence>
<dbReference type="InterPro" id="IPR031675">
    <property type="entry name" value="STPPase_N"/>
</dbReference>
<dbReference type="STRING" id="36087.A0A077ZJM4"/>
<evidence type="ECO:0000259" key="12">
    <source>
        <dbReference type="PROSITE" id="PS00125"/>
    </source>
</evidence>
<dbReference type="GO" id="GO:0046872">
    <property type="term" value="F:metal ion binding"/>
    <property type="evidence" value="ECO:0007669"/>
    <property type="project" value="UniProtKB-KW"/>
</dbReference>
<name>A0A077ZJM4_TRITR</name>
<evidence type="ECO:0000313" key="14">
    <source>
        <dbReference type="Proteomes" id="UP000030665"/>
    </source>
</evidence>
<dbReference type="GO" id="GO:0005634">
    <property type="term" value="C:nucleus"/>
    <property type="evidence" value="ECO:0007669"/>
    <property type="project" value="TreeGrafter"/>
</dbReference>
<dbReference type="InterPro" id="IPR004843">
    <property type="entry name" value="Calcineurin-like_PHP"/>
</dbReference>
<feature type="domain" description="Serine/threonine specific protein phosphatases" evidence="12">
    <location>
        <begin position="116"/>
        <end position="121"/>
    </location>
</feature>
<dbReference type="EMBL" id="HG806764">
    <property type="protein sequence ID" value="CDW59863.1"/>
    <property type="molecule type" value="Genomic_DNA"/>
</dbReference>
<evidence type="ECO:0000256" key="8">
    <source>
        <dbReference type="ARBA" id="ARBA00047761"/>
    </source>
</evidence>
<dbReference type="Proteomes" id="UP000030665">
    <property type="component" value="Unassembled WGS sequence"/>
</dbReference>
<dbReference type="GO" id="GO:0031143">
    <property type="term" value="C:pseudopodium"/>
    <property type="evidence" value="ECO:0007669"/>
    <property type="project" value="UniProtKB-SubCell"/>
</dbReference>
<organism evidence="13 14">
    <name type="scientific">Trichuris trichiura</name>
    <name type="common">Whipworm</name>
    <name type="synonym">Trichocephalus trichiurus</name>
    <dbReference type="NCBI Taxonomy" id="36087"/>
    <lineage>
        <taxon>Eukaryota</taxon>
        <taxon>Metazoa</taxon>
        <taxon>Ecdysozoa</taxon>
        <taxon>Nematoda</taxon>
        <taxon>Enoplea</taxon>
        <taxon>Dorylaimia</taxon>
        <taxon>Trichinellida</taxon>
        <taxon>Trichuridae</taxon>
        <taxon>Trichuris</taxon>
    </lineage>
</organism>
<keyword evidence="5" id="KW-0904">Protein phosphatase</keyword>
<dbReference type="GO" id="GO:0097723">
    <property type="term" value="P:amoeboid sperm motility"/>
    <property type="evidence" value="ECO:0007669"/>
    <property type="project" value="UniProtKB-ARBA"/>
</dbReference>
<evidence type="ECO:0000256" key="3">
    <source>
        <dbReference type="ARBA" id="ARBA00022723"/>
    </source>
</evidence>
<sequence length="300" mass="35366">MDRGLWTEIKDRLLMQVRRKNTQPVTLEEVNTICHFAREAFSNQPPLLEIEPPVNICGDIHGQFEDLIRLFNNGRYPPTSRYLFLGDYVDRGPMSIEVILLLMMYKIRFPNHMFLLRGNHEFDNINNIYGFYMEVMNRYRNPKMWKLFNQTFMYMPLAALVGGRILCMHGGISMELNNFDQIRTIRRPLKVPYSNLTCDLVWADPCKTIVGWQRNIRGASYMFGENVVHQFCQVMDIDMIARAHQVVPKGYEFFANNKLVTLFSAPNYCGEYDNDAAMMHVNKDMHCDIKQFRGHRRRTR</sequence>
<keyword evidence="14" id="KW-1185">Reference proteome</keyword>
<evidence type="ECO:0000256" key="5">
    <source>
        <dbReference type="ARBA" id="ARBA00022912"/>
    </source>
</evidence>
<dbReference type="PRINTS" id="PR00114">
    <property type="entry name" value="STPHPHTASE"/>
</dbReference>
<comment type="subcellular location">
    <subcellularLocation>
        <location evidence="7">Cell projection</location>
        <location evidence="7">Pseudopodium</location>
    </subcellularLocation>
</comment>
<dbReference type="GO" id="GO:0000785">
    <property type="term" value="C:chromatin"/>
    <property type="evidence" value="ECO:0007669"/>
    <property type="project" value="UniProtKB-ARBA"/>
</dbReference>
<dbReference type="EC" id="3.1.3.16" evidence="11"/>
<dbReference type="SUPFAM" id="SSF56300">
    <property type="entry name" value="Metallo-dependent phosphatases"/>
    <property type="match status" value="1"/>
</dbReference>
<dbReference type="PROSITE" id="PS00125">
    <property type="entry name" value="SER_THR_PHOSPHATASE"/>
    <property type="match status" value="1"/>
</dbReference>
<evidence type="ECO:0000256" key="1">
    <source>
        <dbReference type="ARBA" id="ARBA00001936"/>
    </source>
</evidence>
<dbReference type="AlphaFoldDB" id="A0A077ZJM4"/>
<dbReference type="PANTHER" id="PTHR11668:SF300">
    <property type="entry name" value="SERINE_THREONINE-PROTEIN PHOSPHATASE"/>
    <property type="match status" value="1"/>
</dbReference>
<comment type="function">
    <text evidence="10">Probable phosphatase which plays a redundant role with gsp-4 in spermatogenesis by regulating sister chromatid segregation during meiosis. In addition, involved in sperm motility by controlling the dynamic disassembly of major sperm proteins (MSP) in the spermatozoan pseudopodium.</text>
</comment>
<keyword evidence="6" id="KW-0464">Manganese</keyword>
<evidence type="ECO:0000256" key="2">
    <source>
        <dbReference type="ARBA" id="ARBA00008294"/>
    </source>
</evidence>
<comment type="cofactor">
    <cofactor evidence="1">
        <name>Mn(2+)</name>
        <dbReference type="ChEBI" id="CHEBI:29035"/>
    </cofactor>
</comment>
<dbReference type="Gene3D" id="3.60.21.10">
    <property type="match status" value="1"/>
</dbReference>
<dbReference type="GO" id="GO:0004722">
    <property type="term" value="F:protein serine/threonine phosphatase activity"/>
    <property type="evidence" value="ECO:0007669"/>
    <property type="project" value="UniProtKB-EC"/>
</dbReference>
<accession>A0A077ZJM4</accession>
<dbReference type="GO" id="GO:0007060">
    <property type="term" value="P:male meiosis chromosome segregation"/>
    <property type="evidence" value="ECO:0007669"/>
    <property type="project" value="UniProtKB-ARBA"/>
</dbReference>
<evidence type="ECO:0000256" key="7">
    <source>
        <dbReference type="ARBA" id="ARBA00037818"/>
    </source>
</evidence>
<comment type="catalytic activity">
    <reaction evidence="8">
        <text>O-phospho-L-seryl-[protein] + H2O = L-seryl-[protein] + phosphate</text>
        <dbReference type="Rhea" id="RHEA:20629"/>
        <dbReference type="Rhea" id="RHEA-COMP:9863"/>
        <dbReference type="Rhea" id="RHEA-COMP:11604"/>
        <dbReference type="ChEBI" id="CHEBI:15377"/>
        <dbReference type="ChEBI" id="CHEBI:29999"/>
        <dbReference type="ChEBI" id="CHEBI:43474"/>
        <dbReference type="ChEBI" id="CHEBI:83421"/>
        <dbReference type="EC" id="3.1.3.16"/>
    </reaction>
</comment>
<gene>
    <name evidence="13" type="ORF">TTRE_0000820501</name>
</gene>
<comment type="catalytic activity">
    <reaction evidence="9 11">
        <text>O-phospho-L-threonyl-[protein] + H2O = L-threonyl-[protein] + phosphate</text>
        <dbReference type="Rhea" id="RHEA:47004"/>
        <dbReference type="Rhea" id="RHEA-COMP:11060"/>
        <dbReference type="Rhea" id="RHEA-COMP:11605"/>
        <dbReference type="ChEBI" id="CHEBI:15377"/>
        <dbReference type="ChEBI" id="CHEBI:30013"/>
        <dbReference type="ChEBI" id="CHEBI:43474"/>
        <dbReference type="ChEBI" id="CHEBI:61977"/>
        <dbReference type="EC" id="3.1.3.16"/>
    </reaction>
</comment>
<keyword evidence="3" id="KW-0479">Metal-binding</keyword>
<dbReference type="GO" id="GO:0005737">
    <property type="term" value="C:cytoplasm"/>
    <property type="evidence" value="ECO:0007669"/>
    <property type="project" value="TreeGrafter"/>
</dbReference>
<dbReference type="InterPro" id="IPR050341">
    <property type="entry name" value="PP1_catalytic_subunit"/>
</dbReference>